<dbReference type="EMBL" id="WHVB01000001">
    <property type="protein sequence ID" value="KAF8486918.1"/>
    <property type="molecule type" value="Genomic_DNA"/>
</dbReference>
<dbReference type="InterPro" id="IPR045115">
    <property type="entry name" value="BOL2"/>
</dbReference>
<dbReference type="GO" id="GO:0051537">
    <property type="term" value="F:2 iron, 2 sulfur cluster binding"/>
    <property type="evidence" value="ECO:0007669"/>
    <property type="project" value="InterPro"/>
</dbReference>
<dbReference type="GO" id="GO:0005829">
    <property type="term" value="C:cytosol"/>
    <property type="evidence" value="ECO:0007669"/>
    <property type="project" value="TreeGrafter"/>
</dbReference>
<dbReference type="PANTHER" id="PTHR12735">
    <property type="entry name" value="BOLA-LIKE PROTEIN-RELATED"/>
    <property type="match status" value="1"/>
</dbReference>
<reference evidence="2" key="1">
    <citation type="submission" date="2019-10" db="EMBL/GenBank/DDBJ databases">
        <authorList>
            <consortium name="DOE Joint Genome Institute"/>
            <person name="Kuo A."/>
            <person name="Miyauchi S."/>
            <person name="Kiss E."/>
            <person name="Drula E."/>
            <person name="Kohler A."/>
            <person name="Sanchez-Garcia M."/>
            <person name="Andreopoulos B."/>
            <person name="Barry K.W."/>
            <person name="Bonito G."/>
            <person name="Buee M."/>
            <person name="Carver A."/>
            <person name="Chen C."/>
            <person name="Cichocki N."/>
            <person name="Clum A."/>
            <person name="Culley D."/>
            <person name="Crous P.W."/>
            <person name="Fauchery L."/>
            <person name="Girlanda M."/>
            <person name="Hayes R."/>
            <person name="Keri Z."/>
            <person name="LaButti K."/>
            <person name="Lipzen A."/>
            <person name="Lombard V."/>
            <person name="Magnuson J."/>
            <person name="Maillard F."/>
            <person name="Morin E."/>
            <person name="Murat C."/>
            <person name="Nolan M."/>
            <person name="Ohm R."/>
            <person name="Pangilinan J."/>
            <person name="Pereira M."/>
            <person name="Perotto S."/>
            <person name="Peter M."/>
            <person name="Riley R."/>
            <person name="Sitrit Y."/>
            <person name="Stielow B."/>
            <person name="Szollosi G."/>
            <person name="Zifcakova L."/>
            <person name="Stursova M."/>
            <person name="Spatafora J.W."/>
            <person name="Tedersoo L."/>
            <person name="Vaario L.-M."/>
            <person name="Yamada A."/>
            <person name="Yan M."/>
            <person name="Wang P."/>
            <person name="Xu J."/>
            <person name="Bruns T."/>
            <person name="Baldrian P."/>
            <person name="Vilgalys R."/>
            <person name="Henrissat B."/>
            <person name="Grigoriev I.V."/>
            <person name="Hibbett D."/>
            <person name="Nagy L.G."/>
            <person name="Martin F.M."/>
        </authorList>
    </citation>
    <scope>NUCLEOTIDE SEQUENCE</scope>
    <source>
        <strain evidence="2">Prilba</strain>
    </source>
</reference>
<dbReference type="Pfam" id="PF01722">
    <property type="entry name" value="BolA"/>
    <property type="match status" value="1"/>
</dbReference>
<gene>
    <name evidence="2" type="ORF">DFH94DRAFT_621520</name>
</gene>
<name>A0A9P5N561_9AGAM</name>
<accession>A0A9P5N561</accession>
<comment type="similarity">
    <text evidence="1">Belongs to the BolA/IbaG family.</text>
</comment>
<reference evidence="2" key="2">
    <citation type="journal article" date="2020" name="Nat. Commun.">
        <title>Large-scale genome sequencing of mycorrhizal fungi provides insights into the early evolution of symbiotic traits.</title>
        <authorList>
            <person name="Miyauchi S."/>
            <person name="Kiss E."/>
            <person name="Kuo A."/>
            <person name="Drula E."/>
            <person name="Kohler A."/>
            <person name="Sanchez-Garcia M."/>
            <person name="Morin E."/>
            <person name="Andreopoulos B."/>
            <person name="Barry K.W."/>
            <person name="Bonito G."/>
            <person name="Buee M."/>
            <person name="Carver A."/>
            <person name="Chen C."/>
            <person name="Cichocki N."/>
            <person name="Clum A."/>
            <person name="Culley D."/>
            <person name="Crous P.W."/>
            <person name="Fauchery L."/>
            <person name="Girlanda M."/>
            <person name="Hayes R.D."/>
            <person name="Keri Z."/>
            <person name="LaButti K."/>
            <person name="Lipzen A."/>
            <person name="Lombard V."/>
            <person name="Magnuson J."/>
            <person name="Maillard F."/>
            <person name="Murat C."/>
            <person name="Nolan M."/>
            <person name="Ohm R.A."/>
            <person name="Pangilinan J."/>
            <person name="Pereira M.F."/>
            <person name="Perotto S."/>
            <person name="Peter M."/>
            <person name="Pfister S."/>
            <person name="Riley R."/>
            <person name="Sitrit Y."/>
            <person name="Stielow J.B."/>
            <person name="Szollosi G."/>
            <person name="Zifcakova L."/>
            <person name="Stursova M."/>
            <person name="Spatafora J.W."/>
            <person name="Tedersoo L."/>
            <person name="Vaario L.M."/>
            <person name="Yamada A."/>
            <person name="Yan M."/>
            <person name="Wang P."/>
            <person name="Xu J."/>
            <person name="Bruns T."/>
            <person name="Baldrian P."/>
            <person name="Vilgalys R."/>
            <person name="Dunand C."/>
            <person name="Henrissat B."/>
            <person name="Grigoriev I.V."/>
            <person name="Hibbett D."/>
            <person name="Nagy L.G."/>
            <person name="Martin F.M."/>
        </authorList>
    </citation>
    <scope>NUCLEOTIDE SEQUENCE</scope>
    <source>
        <strain evidence="2">Prilba</strain>
    </source>
</reference>
<evidence type="ECO:0000256" key="1">
    <source>
        <dbReference type="RuleBase" id="RU003860"/>
    </source>
</evidence>
<dbReference type="InterPro" id="IPR002634">
    <property type="entry name" value="BolA"/>
</dbReference>
<comment type="caution">
    <text evidence="2">The sequence shown here is derived from an EMBL/GenBank/DDBJ whole genome shotgun (WGS) entry which is preliminary data.</text>
</comment>
<dbReference type="AlphaFoldDB" id="A0A9P5N561"/>
<keyword evidence="3" id="KW-1185">Reference proteome</keyword>
<dbReference type="GO" id="GO:0006879">
    <property type="term" value="P:intracellular iron ion homeostasis"/>
    <property type="evidence" value="ECO:0007669"/>
    <property type="project" value="InterPro"/>
</dbReference>
<dbReference type="PANTHER" id="PTHR12735:SF27">
    <property type="entry name" value="BOLA-LIKE PROTEIN 2"/>
    <property type="match status" value="1"/>
</dbReference>
<dbReference type="PIRSF" id="PIRSF003113">
    <property type="entry name" value="BolA"/>
    <property type="match status" value="1"/>
</dbReference>
<sequence length="90" mass="9986">MPITREELEAVIRAAIPVTKVNVEDNSGGCGEKYSVLIVSKEFEGKTTLARHRMVNEALKTQIAQIHAFTQKTLTPEQWEDSQNASNVTS</sequence>
<dbReference type="OrthoDB" id="4983at2759"/>
<dbReference type="Gene3D" id="3.30.300.90">
    <property type="entry name" value="BolA-like"/>
    <property type="match status" value="1"/>
</dbReference>
<protein>
    <submittedName>
        <fullName evidence="2">Bola-like protein</fullName>
    </submittedName>
</protein>
<dbReference type="SUPFAM" id="SSF82657">
    <property type="entry name" value="BolA-like"/>
    <property type="match status" value="1"/>
</dbReference>
<dbReference type="InterPro" id="IPR036065">
    <property type="entry name" value="BolA-like_sf"/>
</dbReference>
<evidence type="ECO:0000313" key="3">
    <source>
        <dbReference type="Proteomes" id="UP000759537"/>
    </source>
</evidence>
<dbReference type="GO" id="GO:0005634">
    <property type="term" value="C:nucleus"/>
    <property type="evidence" value="ECO:0007669"/>
    <property type="project" value="TreeGrafter"/>
</dbReference>
<dbReference type="GO" id="GO:0051604">
    <property type="term" value="P:protein maturation"/>
    <property type="evidence" value="ECO:0007669"/>
    <property type="project" value="InterPro"/>
</dbReference>
<evidence type="ECO:0000313" key="2">
    <source>
        <dbReference type="EMBL" id="KAF8486918.1"/>
    </source>
</evidence>
<organism evidence="2 3">
    <name type="scientific">Russula ochroleuca</name>
    <dbReference type="NCBI Taxonomy" id="152965"/>
    <lineage>
        <taxon>Eukaryota</taxon>
        <taxon>Fungi</taxon>
        <taxon>Dikarya</taxon>
        <taxon>Basidiomycota</taxon>
        <taxon>Agaricomycotina</taxon>
        <taxon>Agaricomycetes</taxon>
        <taxon>Russulales</taxon>
        <taxon>Russulaceae</taxon>
        <taxon>Russula</taxon>
    </lineage>
</organism>
<dbReference type="Proteomes" id="UP000759537">
    <property type="component" value="Unassembled WGS sequence"/>
</dbReference>
<proteinExistence type="inferred from homology"/>